<dbReference type="Proteomes" id="UP000464330">
    <property type="component" value="Chromosome"/>
</dbReference>
<sequence length="49" mass="5134">MPGGASNTGADWVSAEYAGADLNAPGISVLEMTEIGLRWHHMNIAGHVK</sequence>
<name>A0A6C0QTZ6_9BACL</name>
<gene>
    <name evidence="1" type="ORF">ERICV_02973</name>
</gene>
<accession>A0A6C0QTZ6</accession>
<dbReference type="EMBL" id="CP019717">
    <property type="protein sequence ID" value="QHZ52090.1"/>
    <property type="molecule type" value="Genomic_DNA"/>
</dbReference>
<evidence type="ECO:0000313" key="2">
    <source>
        <dbReference type="Proteomes" id="UP000464330"/>
    </source>
</evidence>
<organism evidence="1 2">
    <name type="scientific">Paenibacillus larvae subsp. larvae</name>
    <dbReference type="NCBI Taxonomy" id="147375"/>
    <lineage>
        <taxon>Bacteria</taxon>
        <taxon>Bacillati</taxon>
        <taxon>Bacillota</taxon>
        <taxon>Bacilli</taxon>
        <taxon>Bacillales</taxon>
        <taxon>Paenibacillaceae</taxon>
        <taxon>Paenibacillus</taxon>
    </lineage>
</organism>
<reference evidence="1 2" key="1">
    <citation type="journal article" date="2020" name="Int. J. Med. Microbiol.">
        <title>Discovery of Paenibacillus larvae ERIC V: Phenotypic and genomic comparison to genotypes ERIC I-IV reveal different inventories of virulence factors which correlate with epidemiological prevalences of American Foulbrood.</title>
        <authorList>
            <person name="Beims H."/>
            <person name="Bunk B."/>
            <person name="Erler S."/>
            <person name="Mohr K.I."/>
            <person name="Sproer C."/>
            <person name="Pradella S."/>
            <person name="Gunther G."/>
            <person name="Rohde M."/>
            <person name="von der Ohe W."/>
            <person name="Steinert M."/>
        </authorList>
    </citation>
    <scope>NUCLEOTIDE SEQUENCE [LARGE SCALE GENOMIC DNA]</scope>
    <source>
        <strain evidence="1">Eric_V</strain>
    </source>
</reference>
<dbReference type="AlphaFoldDB" id="A0A6C0QTZ6"/>
<dbReference type="RefSeq" id="WP_024093936.1">
    <property type="nucleotide sequence ID" value="NZ_CP019651.1"/>
</dbReference>
<proteinExistence type="predicted"/>
<protein>
    <submittedName>
        <fullName evidence="1">Uncharacterized protein</fullName>
    </submittedName>
</protein>
<evidence type="ECO:0000313" key="1">
    <source>
        <dbReference type="EMBL" id="QHZ52090.1"/>
    </source>
</evidence>